<evidence type="ECO:0008006" key="3">
    <source>
        <dbReference type="Google" id="ProtNLM"/>
    </source>
</evidence>
<dbReference type="RefSeq" id="WP_282762860.1">
    <property type="nucleotide sequence ID" value="NZ_JASCTH010000017.1"/>
</dbReference>
<evidence type="ECO:0000313" key="2">
    <source>
        <dbReference type="Proteomes" id="UP001241758"/>
    </source>
</evidence>
<dbReference type="SUPFAM" id="SSF54909">
    <property type="entry name" value="Dimeric alpha+beta barrel"/>
    <property type="match status" value="1"/>
</dbReference>
<organism evidence="1 2">
    <name type="scientific">Actinoplanes sandaracinus</name>
    <dbReference type="NCBI Taxonomy" id="3045177"/>
    <lineage>
        <taxon>Bacteria</taxon>
        <taxon>Bacillati</taxon>
        <taxon>Actinomycetota</taxon>
        <taxon>Actinomycetes</taxon>
        <taxon>Micromonosporales</taxon>
        <taxon>Micromonosporaceae</taxon>
        <taxon>Actinoplanes</taxon>
    </lineage>
</organism>
<evidence type="ECO:0000313" key="1">
    <source>
        <dbReference type="EMBL" id="MDI6101860.1"/>
    </source>
</evidence>
<dbReference type="EMBL" id="JASCTH010000017">
    <property type="protein sequence ID" value="MDI6101860.1"/>
    <property type="molecule type" value="Genomic_DNA"/>
</dbReference>
<dbReference type="Proteomes" id="UP001241758">
    <property type="component" value="Unassembled WGS sequence"/>
</dbReference>
<accession>A0ABT6WQ46</accession>
<reference evidence="1 2" key="1">
    <citation type="submission" date="2023-05" db="EMBL/GenBank/DDBJ databases">
        <title>Actinoplanes sp. NEAU-A12 genome sequencing.</title>
        <authorList>
            <person name="Wang Z.-S."/>
        </authorList>
    </citation>
    <scope>NUCLEOTIDE SEQUENCE [LARGE SCALE GENOMIC DNA]</scope>
    <source>
        <strain evidence="1 2">NEAU-A12</strain>
    </source>
</reference>
<name>A0ABT6WQ46_9ACTN</name>
<dbReference type="InterPro" id="IPR011008">
    <property type="entry name" value="Dimeric_a/b-barrel"/>
</dbReference>
<gene>
    <name evidence="1" type="ORF">QLQ12_24875</name>
</gene>
<comment type="caution">
    <text evidence="1">The sequence shown here is derived from an EMBL/GenBank/DDBJ whole genome shotgun (WGS) entry which is preliminary data.</text>
</comment>
<keyword evidence="2" id="KW-1185">Reference proteome</keyword>
<protein>
    <recommendedName>
        <fullName evidence="3">ABM domain-containing protein</fullName>
    </recommendedName>
</protein>
<proteinExistence type="predicted"/>
<sequence>MIARMWRGWVATDRAAEYVAYIERTGLAGYRGTPGNRGAQMWTRDLGDGRTEVTTVSWWESLEVIRGFAGDDIGRAVFYPEDDDFLIDRETTVSHHVVARELPGR</sequence>